<protein>
    <submittedName>
        <fullName evidence="2">Uncharacterized protein</fullName>
    </submittedName>
</protein>
<dbReference type="RefSeq" id="WP_145027180.1">
    <property type="nucleotide sequence ID" value="NZ_CP036271.1"/>
</dbReference>
<gene>
    <name evidence="2" type="ORF">Pan44_06580</name>
</gene>
<name>A0A517S975_9PLAN</name>
<evidence type="ECO:0000256" key="1">
    <source>
        <dbReference type="SAM" id="MobiDB-lite"/>
    </source>
</evidence>
<evidence type="ECO:0000313" key="2">
    <source>
        <dbReference type="EMBL" id="QDT52646.1"/>
    </source>
</evidence>
<proteinExistence type="predicted"/>
<dbReference type="AlphaFoldDB" id="A0A517S975"/>
<dbReference type="Proteomes" id="UP000315700">
    <property type="component" value="Chromosome"/>
</dbReference>
<accession>A0A517S975</accession>
<dbReference type="EMBL" id="CP036271">
    <property type="protein sequence ID" value="QDT52646.1"/>
    <property type="molecule type" value="Genomic_DNA"/>
</dbReference>
<feature type="region of interest" description="Disordered" evidence="1">
    <location>
        <begin position="139"/>
        <end position="225"/>
    </location>
</feature>
<evidence type="ECO:0000313" key="3">
    <source>
        <dbReference type="Proteomes" id="UP000315700"/>
    </source>
</evidence>
<keyword evidence="3" id="KW-1185">Reference proteome</keyword>
<dbReference type="KEGG" id="ccos:Pan44_06580"/>
<dbReference type="OrthoDB" id="231015at2"/>
<reference evidence="2 3" key="1">
    <citation type="submission" date="2019-02" db="EMBL/GenBank/DDBJ databases">
        <title>Deep-cultivation of Planctomycetes and their phenomic and genomic characterization uncovers novel biology.</title>
        <authorList>
            <person name="Wiegand S."/>
            <person name="Jogler M."/>
            <person name="Boedeker C."/>
            <person name="Pinto D."/>
            <person name="Vollmers J."/>
            <person name="Rivas-Marin E."/>
            <person name="Kohn T."/>
            <person name="Peeters S.H."/>
            <person name="Heuer A."/>
            <person name="Rast P."/>
            <person name="Oberbeckmann S."/>
            <person name="Bunk B."/>
            <person name="Jeske O."/>
            <person name="Meyerdierks A."/>
            <person name="Storesund J.E."/>
            <person name="Kallscheuer N."/>
            <person name="Luecker S."/>
            <person name="Lage O.M."/>
            <person name="Pohl T."/>
            <person name="Merkel B.J."/>
            <person name="Hornburger P."/>
            <person name="Mueller R.-W."/>
            <person name="Bruemmer F."/>
            <person name="Labrenz M."/>
            <person name="Spormann A.M."/>
            <person name="Op den Camp H."/>
            <person name="Overmann J."/>
            <person name="Amann R."/>
            <person name="Jetten M.S.M."/>
            <person name="Mascher T."/>
            <person name="Medema M.H."/>
            <person name="Devos D.P."/>
            <person name="Kaster A.-K."/>
            <person name="Ovreas L."/>
            <person name="Rohde M."/>
            <person name="Galperin M.Y."/>
            <person name="Jogler C."/>
        </authorList>
    </citation>
    <scope>NUCLEOTIDE SEQUENCE [LARGE SCALE GENOMIC DNA]</scope>
    <source>
        <strain evidence="2 3">Pan44</strain>
    </source>
</reference>
<sequence>MMLRRTIQATLLSGTALGALLSMTFTAIGDDRIERVWATASPVQVYGTAPTNRTAGQGAPIQLHNDASSGGEVWFLVDGQERSLQPGDTLDLESDRPHLVEYNTGGDAGDVRFTLYQGLYKFKVSSGGWGLFKSSDPPIASRTPAAQVPSRSQGAFTPPLPAMDLRSRRTAGRTEAAPPPAAPKAGATPAPPSAGIGRSQNSDSGVATPPAPGVIRQRTAAPKTP</sequence>
<dbReference type="InParanoid" id="A0A517S975"/>
<organism evidence="2 3">
    <name type="scientific">Caulifigura coniformis</name>
    <dbReference type="NCBI Taxonomy" id="2527983"/>
    <lineage>
        <taxon>Bacteria</taxon>
        <taxon>Pseudomonadati</taxon>
        <taxon>Planctomycetota</taxon>
        <taxon>Planctomycetia</taxon>
        <taxon>Planctomycetales</taxon>
        <taxon>Planctomycetaceae</taxon>
        <taxon>Caulifigura</taxon>
    </lineage>
</organism>